<protein>
    <submittedName>
        <fullName evidence="1">Uncharacterized protein</fullName>
    </submittedName>
</protein>
<proteinExistence type="predicted"/>
<comment type="caution">
    <text evidence="1">The sequence shown here is derived from an EMBL/GenBank/DDBJ whole genome shotgun (WGS) entry which is preliminary data.</text>
</comment>
<name>A0AAD9YXX6_COLKA</name>
<gene>
    <name evidence="1" type="ORF">CKAH01_00162</name>
</gene>
<keyword evidence="2" id="KW-1185">Reference proteome</keyword>
<sequence length="137" mass="15299">MEHRLGKQLWLRFSTQHLVGNCNCNCNSSSPILVLELLSPERGLVASTPRASKMKHDSPAQRIGDAQQVHCTRLGLRAASGWFLFVEPACSQTTWQMRRPVSPRQGWMAYVPTISQWPVTFVPGSIVLLLVPCLGRC</sequence>
<dbReference type="AlphaFoldDB" id="A0AAD9YXX6"/>
<dbReference type="Proteomes" id="UP001281614">
    <property type="component" value="Unassembled WGS sequence"/>
</dbReference>
<organism evidence="1 2">
    <name type="scientific">Colletotrichum kahawae</name>
    <name type="common">Coffee berry disease fungus</name>
    <dbReference type="NCBI Taxonomy" id="34407"/>
    <lineage>
        <taxon>Eukaryota</taxon>
        <taxon>Fungi</taxon>
        <taxon>Dikarya</taxon>
        <taxon>Ascomycota</taxon>
        <taxon>Pezizomycotina</taxon>
        <taxon>Sordariomycetes</taxon>
        <taxon>Hypocreomycetidae</taxon>
        <taxon>Glomerellales</taxon>
        <taxon>Glomerellaceae</taxon>
        <taxon>Colletotrichum</taxon>
        <taxon>Colletotrichum gloeosporioides species complex</taxon>
    </lineage>
</organism>
<evidence type="ECO:0000313" key="2">
    <source>
        <dbReference type="Proteomes" id="UP001281614"/>
    </source>
</evidence>
<accession>A0AAD9YXX6</accession>
<dbReference type="EMBL" id="VYYT01000001">
    <property type="protein sequence ID" value="KAK2780218.1"/>
    <property type="molecule type" value="Genomic_DNA"/>
</dbReference>
<evidence type="ECO:0000313" key="1">
    <source>
        <dbReference type="EMBL" id="KAK2780218.1"/>
    </source>
</evidence>
<reference evidence="1" key="1">
    <citation type="submission" date="2023-02" db="EMBL/GenBank/DDBJ databases">
        <title>Colletotrichum kahawae CIFC_Que2 genome sequencing and assembly.</title>
        <authorList>
            <person name="Baroncelli R."/>
        </authorList>
    </citation>
    <scope>NUCLEOTIDE SEQUENCE</scope>
    <source>
        <strain evidence="1">CIFC_Que2</strain>
    </source>
</reference>